<dbReference type="CDD" id="cd11614">
    <property type="entry name" value="SAF_CpaB_FlgA_like"/>
    <property type="match status" value="1"/>
</dbReference>
<dbReference type="InterPro" id="IPR017585">
    <property type="entry name" value="SAF_FlgA"/>
</dbReference>
<comment type="similarity">
    <text evidence="4">Belongs to the FlgA family.</text>
</comment>
<dbReference type="InterPro" id="IPR039246">
    <property type="entry name" value="Flagellar_FlgA"/>
</dbReference>
<dbReference type="PANTHER" id="PTHR36307:SF1">
    <property type="entry name" value="FLAGELLA BASAL BODY P-RING FORMATION PROTEIN FLGA"/>
    <property type="match status" value="1"/>
</dbReference>
<accession>A0ABT8ELB9</accession>
<sequence length="232" mass="24793">MLTIKRLCTLFASITCLLVSSMVGATTDITTLSKVAHDFLLEQAQTIPGQAQVHIDSSRLREQAACSDIQAFFTSGTRLRTRMSIGLRCLNPTSPWTTSVPATLSIQGFYYVSNRTIALGETISLDDLVAREGDLLRLPNGALSDPSQIIGFVASQRINSGSLIRQNTLRDPQAIVRGQAVRTIARGIGFVISGEGQALQTGSPGSQIQVRVSSGQVISATVLDSSTVQVLM</sequence>
<dbReference type="PANTHER" id="PTHR36307">
    <property type="entry name" value="FLAGELLA BASAL BODY P-RING FORMATION PROTEIN FLGA"/>
    <property type="match status" value="1"/>
</dbReference>
<evidence type="ECO:0000256" key="4">
    <source>
        <dbReference type="RuleBase" id="RU362063"/>
    </source>
</evidence>
<dbReference type="Gene3D" id="2.30.30.760">
    <property type="match status" value="1"/>
</dbReference>
<evidence type="ECO:0000256" key="2">
    <source>
        <dbReference type="ARBA" id="ARBA00022729"/>
    </source>
</evidence>
<dbReference type="Gene3D" id="3.90.1210.10">
    <property type="entry name" value="Antifreeze-like/N-acetylneuraminic acid synthase C-terminal domain"/>
    <property type="match status" value="1"/>
</dbReference>
<proteinExistence type="inferred from homology"/>
<comment type="subcellular location">
    <subcellularLocation>
        <location evidence="1 4">Periplasm</location>
    </subcellularLocation>
</comment>
<dbReference type="NCBIfam" id="TIGR03170">
    <property type="entry name" value="flgA_cterm"/>
    <property type="match status" value="1"/>
</dbReference>
<evidence type="ECO:0000313" key="6">
    <source>
        <dbReference type="EMBL" id="MDN4122089.1"/>
    </source>
</evidence>
<evidence type="ECO:0000256" key="1">
    <source>
        <dbReference type="ARBA" id="ARBA00004418"/>
    </source>
</evidence>
<feature type="chain" id="PRO_5044979226" description="Flagella basal body P-ring formation protein FlgA" evidence="4">
    <location>
        <begin position="26"/>
        <end position="232"/>
    </location>
</feature>
<dbReference type="InterPro" id="IPR013974">
    <property type="entry name" value="SAF"/>
</dbReference>
<keyword evidence="2 4" id="KW-0732">Signal</keyword>
<evidence type="ECO:0000313" key="7">
    <source>
        <dbReference type="Proteomes" id="UP001168613"/>
    </source>
</evidence>
<gene>
    <name evidence="6" type="primary">flgA</name>
    <name evidence="6" type="ORF">LMS43_12395</name>
</gene>
<reference evidence="6" key="1">
    <citation type="submission" date="2021-11" db="EMBL/GenBank/DDBJ databases">
        <title>Draft genome sequence of Alcaligenes endophyticus type strain CCUG 75668T.</title>
        <authorList>
            <person name="Salva-Serra F."/>
            <person name="Duran R.E."/>
            <person name="Seeger M."/>
            <person name="Moore E.R.B."/>
            <person name="Jaen-Luchoro D."/>
        </authorList>
    </citation>
    <scope>NUCLEOTIDE SEQUENCE</scope>
    <source>
        <strain evidence="6">CCUG 75668</strain>
    </source>
</reference>
<organism evidence="6 7">
    <name type="scientific">Alcaligenes endophyticus</name>
    <dbReference type="NCBI Taxonomy" id="1929088"/>
    <lineage>
        <taxon>Bacteria</taxon>
        <taxon>Pseudomonadati</taxon>
        <taxon>Pseudomonadota</taxon>
        <taxon>Betaproteobacteria</taxon>
        <taxon>Burkholderiales</taxon>
        <taxon>Alcaligenaceae</taxon>
        <taxon>Alcaligenes</taxon>
    </lineage>
</organism>
<protein>
    <recommendedName>
        <fullName evidence="4">Flagella basal body P-ring formation protein FlgA</fullName>
    </recommendedName>
</protein>
<dbReference type="Pfam" id="PF13144">
    <property type="entry name" value="ChapFlgA"/>
    <property type="match status" value="1"/>
</dbReference>
<comment type="caution">
    <text evidence="6">The sequence shown here is derived from an EMBL/GenBank/DDBJ whole genome shotgun (WGS) entry which is preliminary data.</text>
</comment>
<dbReference type="SMART" id="SM00858">
    <property type="entry name" value="SAF"/>
    <property type="match status" value="1"/>
</dbReference>
<keyword evidence="3 4" id="KW-0574">Periplasm</keyword>
<keyword evidence="7" id="KW-1185">Reference proteome</keyword>
<feature type="domain" description="SAF" evidence="5">
    <location>
        <begin position="108"/>
        <end position="170"/>
    </location>
</feature>
<keyword evidence="6" id="KW-0282">Flagellum</keyword>
<feature type="signal peptide" evidence="4">
    <location>
        <begin position="1"/>
        <end position="25"/>
    </location>
</feature>
<keyword evidence="4" id="KW-1005">Bacterial flagellum biogenesis</keyword>
<comment type="function">
    <text evidence="4">Involved in the assembly process of the P-ring formation. It may associate with FlgF on the rod constituting a structure essential for the P-ring assembly or may act as a modulator protein for the P-ring assembly.</text>
</comment>
<dbReference type="EMBL" id="JAJHNU010000003">
    <property type="protein sequence ID" value="MDN4122089.1"/>
    <property type="molecule type" value="Genomic_DNA"/>
</dbReference>
<name>A0ABT8ELB9_9BURK</name>
<keyword evidence="6" id="KW-0966">Cell projection</keyword>
<evidence type="ECO:0000256" key="3">
    <source>
        <dbReference type="ARBA" id="ARBA00022764"/>
    </source>
</evidence>
<keyword evidence="6" id="KW-0969">Cilium</keyword>
<dbReference type="Proteomes" id="UP001168613">
    <property type="component" value="Unassembled WGS sequence"/>
</dbReference>
<evidence type="ECO:0000259" key="5">
    <source>
        <dbReference type="SMART" id="SM00858"/>
    </source>
</evidence>